<evidence type="ECO:0000256" key="2">
    <source>
        <dbReference type="ARBA" id="ARBA00009077"/>
    </source>
</evidence>
<dbReference type="CDD" id="cd00614">
    <property type="entry name" value="CGS_like"/>
    <property type="match status" value="1"/>
</dbReference>
<name>A0A1Y3PPY2_9BACI</name>
<reference evidence="7" key="1">
    <citation type="submission" date="2016-06" db="EMBL/GenBank/DDBJ databases">
        <authorList>
            <person name="Nascimento L."/>
            <person name="Pereira R.V."/>
            <person name="Martins L.F."/>
            <person name="Quaggio R.B."/>
            <person name="Silva A.M."/>
            <person name="Setubal J.C."/>
        </authorList>
    </citation>
    <scope>NUCLEOTIDE SEQUENCE [LARGE SCALE GENOMIC DNA]</scope>
</reference>
<dbReference type="GO" id="GO:0009086">
    <property type="term" value="P:methionine biosynthetic process"/>
    <property type="evidence" value="ECO:0007669"/>
    <property type="project" value="UniProtKB-ARBA"/>
</dbReference>
<dbReference type="Proteomes" id="UP000196475">
    <property type="component" value="Unassembled WGS sequence"/>
</dbReference>
<dbReference type="GO" id="GO:0016846">
    <property type="term" value="F:carbon-sulfur lyase activity"/>
    <property type="evidence" value="ECO:0007669"/>
    <property type="project" value="TreeGrafter"/>
</dbReference>
<keyword evidence="3 4" id="KW-0663">Pyridoxal phosphate</keyword>
<evidence type="ECO:0000313" key="7">
    <source>
        <dbReference type="Proteomes" id="UP000196475"/>
    </source>
</evidence>
<gene>
    <name evidence="6" type="ORF">BAA01_08540</name>
</gene>
<dbReference type="PIRSF" id="PIRSF001434">
    <property type="entry name" value="CGS"/>
    <property type="match status" value="1"/>
</dbReference>
<comment type="cofactor">
    <cofactor evidence="1 5">
        <name>pyridoxal 5'-phosphate</name>
        <dbReference type="ChEBI" id="CHEBI:597326"/>
    </cofactor>
</comment>
<dbReference type="InterPro" id="IPR015424">
    <property type="entry name" value="PyrdxlP-dep_Trfase"/>
</dbReference>
<dbReference type="FunFam" id="3.90.1150.10:FF:000033">
    <property type="entry name" value="Cystathionine gamma-synthase"/>
    <property type="match status" value="1"/>
</dbReference>
<dbReference type="InterPro" id="IPR000277">
    <property type="entry name" value="Cys/Met-Metab_PyrdxlP-dep_enz"/>
</dbReference>
<dbReference type="FunFam" id="3.40.640.10:FF:000009">
    <property type="entry name" value="Cystathionine gamma-synthase homolog"/>
    <property type="match status" value="1"/>
</dbReference>
<dbReference type="Gene3D" id="3.90.1150.10">
    <property type="entry name" value="Aspartate Aminotransferase, domain 1"/>
    <property type="match status" value="1"/>
</dbReference>
<feature type="modified residue" description="N6-(pyridoxal phosphate)lysine" evidence="4">
    <location>
        <position position="198"/>
    </location>
</feature>
<dbReference type="PANTHER" id="PTHR11808">
    <property type="entry name" value="TRANS-SULFURATION ENZYME FAMILY MEMBER"/>
    <property type="match status" value="1"/>
</dbReference>
<organism evidence="6 7">
    <name type="scientific">Bacillus thermozeamaize</name>
    <dbReference type="NCBI Taxonomy" id="230954"/>
    <lineage>
        <taxon>Bacteria</taxon>
        <taxon>Bacillati</taxon>
        <taxon>Bacillota</taxon>
        <taxon>Bacilli</taxon>
        <taxon>Bacillales</taxon>
        <taxon>Bacillaceae</taxon>
        <taxon>Bacillus</taxon>
    </lineage>
</organism>
<evidence type="ECO:0000256" key="5">
    <source>
        <dbReference type="RuleBase" id="RU362118"/>
    </source>
</evidence>
<dbReference type="InterPro" id="IPR054542">
    <property type="entry name" value="Cys_met_metab_PP"/>
</dbReference>
<comment type="caution">
    <text evidence="6">The sequence shown here is derived from an EMBL/GenBank/DDBJ whole genome shotgun (WGS) entry which is preliminary data.</text>
</comment>
<dbReference type="SUPFAM" id="SSF53383">
    <property type="entry name" value="PLP-dependent transferases"/>
    <property type="match status" value="1"/>
</dbReference>
<dbReference type="EMBL" id="LZRT01000064">
    <property type="protein sequence ID" value="OUM88207.1"/>
    <property type="molecule type" value="Genomic_DNA"/>
</dbReference>
<dbReference type="Gene3D" id="3.40.640.10">
    <property type="entry name" value="Type I PLP-dependent aspartate aminotransferase-like (Major domain)"/>
    <property type="match status" value="1"/>
</dbReference>
<sequence>MNEPRIETLLAQAGLVREEATGSINTPIYMATVYRHPALGESTGFDYTRTGNPTRSVLEAEIARLEGGARGFAFASGMAAIQAAFSLFGQGDHLLVSMDLYGGTYRYIEQVLRRYGLTATYVNTTSLEQLEAARRPETKGLLIETPTNPQMHVTDLQTVCAWARREGILSIVDNTLMTPYYQRPLESGADLVLHSATKYLGGHNDVLAGLVVTRDEALGERIAFIQNTVGAVLSPFDSWLLLRGMKTLALRLRQQSENAQRLAEYLASHPLVSKVYYTGLADHPGREIHLRQASGHGGLLSFRVVDQRLVASILRSLKVISFAESLGGVETLMTFPAMQTHADMPEEVRKRVGVDETLLRIAVGIEHVEDLLADLAQALETAERELKG</sequence>
<protein>
    <submittedName>
        <fullName evidence="6">Cystathionine gamma-synthase</fullName>
    </submittedName>
</protein>
<dbReference type="GO" id="GO:0030170">
    <property type="term" value="F:pyridoxal phosphate binding"/>
    <property type="evidence" value="ECO:0007669"/>
    <property type="project" value="InterPro"/>
</dbReference>
<dbReference type="GO" id="GO:0019346">
    <property type="term" value="P:transsulfuration"/>
    <property type="evidence" value="ECO:0007669"/>
    <property type="project" value="InterPro"/>
</dbReference>
<dbReference type="PROSITE" id="PS00868">
    <property type="entry name" value="CYS_MET_METAB_PP"/>
    <property type="match status" value="1"/>
</dbReference>
<dbReference type="GO" id="GO:0005737">
    <property type="term" value="C:cytoplasm"/>
    <property type="evidence" value="ECO:0007669"/>
    <property type="project" value="TreeGrafter"/>
</dbReference>
<evidence type="ECO:0000313" key="6">
    <source>
        <dbReference type="EMBL" id="OUM88207.1"/>
    </source>
</evidence>
<comment type="similarity">
    <text evidence="2 5">Belongs to the trans-sulfuration enzymes family.</text>
</comment>
<proteinExistence type="inferred from homology"/>
<evidence type="ECO:0000256" key="4">
    <source>
        <dbReference type="PIRSR" id="PIRSR001434-2"/>
    </source>
</evidence>
<dbReference type="Pfam" id="PF01053">
    <property type="entry name" value="Cys_Met_Meta_PP"/>
    <property type="match status" value="1"/>
</dbReference>
<dbReference type="InterPro" id="IPR015421">
    <property type="entry name" value="PyrdxlP-dep_Trfase_major"/>
</dbReference>
<accession>A0A1Y3PPY2</accession>
<dbReference type="InterPro" id="IPR015422">
    <property type="entry name" value="PyrdxlP-dep_Trfase_small"/>
</dbReference>
<evidence type="ECO:0000256" key="1">
    <source>
        <dbReference type="ARBA" id="ARBA00001933"/>
    </source>
</evidence>
<evidence type="ECO:0000256" key="3">
    <source>
        <dbReference type="ARBA" id="ARBA00022898"/>
    </source>
</evidence>
<dbReference type="PANTHER" id="PTHR11808:SF90">
    <property type="entry name" value="CYSTATHIONINE GAMMA-SYNTHASE"/>
    <property type="match status" value="1"/>
</dbReference>
<dbReference type="AlphaFoldDB" id="A0A1Y3PPY2"/>